<feature type="domain" description="Penicillin-binding protein transpeptidase" evidence="13">
    <location>
        <begin position="348"/>
        <end position="616"/>
    </location>
</feature>
<reference evidence="15" key="1">
    <citation type="submission" date="2020-05" db="EMBL/GenBank/DDBJ databases">
        <authorList>
            <person name="Chiriac C."/>
            <person name="Salcher M."/>
            <person name="Ghai R."/>
            <person name="Kavagutti S V."/>
        </authorList>
    </citation>
    <scope>NUCLEOTIDE SEQUENCE</scope>
</reference>
<dbReference type="GO" id="GO:0030288">
    <property type="term" value="C:outer membrane-bounded periplasmic space"/>
    <property type="evidence" value="ECO:0007669"/>
    <property type="project" value="TreeGrafter"/>
</dbReference>
<dbReference type="InterPro" id="IPR012338">
    <property type="entry name" value="Beta-lactam/transpept-like"/>
</dbReference>
<dbReference type="PANTHER" id="PTHR32282">
    <property type="entry name" value="BINDING PROTEIN TRANSPEPTIDASE, PUTATIVE-RELATED"/>
    <property type="match status" value="1"/>
</dbReference>
<dbReference type="InterPro" id="IPR050396">
    <property type="entry name" value="Glycosyltr_51/Transpeptidase"/>
</dbReference>
<dbReference type="GO" id="GO:0008955">
    <property type="term" value="F:peptidoglycan glycosyltransferase activity"/>
    <property type="evidence" value="ECO:0007669"/>
    <property type="project" value="UniProtKB-EC"/>
</dbReference>
<evidence type="ECO:0000256" key="2">
    <source>
        <dbReference type="ARBA" id="ARBA00022670"/>
    </source>
</evidence>
<keyword evidence="6" id="KW-0133">Cell shape</keyword>
<dbReference type="Gene3D" id="3.40.710.10">
    <property type="entry name" value="DD-peptidase/beta-lactamase superfamily"/>
    <property type="match status" value="1"/>
</dbReference>
<gene>
    <name evidence="15" type="ORF">UFOPK2766_01744</name>
    <name evidence="16" type="ORF">UFOPK3519_01728</name>
</gene>
<dbReference type="GO" id="GO:0009252">
    <property type="term" value="P:peptidoglycan biosynthetic process"/>
    <property type="evidence" value="ECO:0007669"/>
    <property type="project" value="UniProtKB-KW"/>
</dbReference>
<evidence type="ECO:0000256" key="12">
    <source>
        <dbReference type="SAM" id="MobiDB-lite"/>
    </source>
</evidence>
<dbReference type="AlphaFoldDB" id="A0A6J6TZL1"/>
<feature type="region of interest" description="Disordered" evidence="12">
    <location>
        <begin position="654"/>
        <end position="724"/>
    </location>
</feature>
<feature type="compositionally biased region" description="Pro residues" evidence="12">
    <location>
        <begin position="707"/>
        <end position="724"/>
    </location>
</feature>
<dbReference type="FunFam" id="1.10.3810.10:FF:000001">
    <property type="entry name" value="Penicillin-binding protein 1A"/>
    <property type="match status" value="1"/>
</dbReference>
<keyword evidence="3" id="KW-0328">Glycosyltransferase</keyword>
<name>A0A6J6TZL1_9ZZZZ</name>
<evidence type="ECO:0000256" key="6">
    <source>
        <dbReference type="ARBA" id="ARBA00022960"/>
    </source>
</evidence>
<dbReference type="GO" id="GO:0004180">
    <property type="term" value="F:carboxypeptidase activity"/>
    <property type="evidence" value="ECO:0007669"/>
    <property type="project" value="UniProtKB-KW"/>
</dbReference>
<dbReference type="SUPFAM" id="SSF53955">
    <property type="entry name" value="Lysozyme-like"/>
    <property type="match status" value="1"/>
</dbReference>
<feature type="compositionally biased region" description="Polar residues" evidence="12">
    <location>
        <begin position="661"/>
        <end position="680"/>
    </location>
</feature>
<keyword evidence="1" id="KW-0121">Carboxypeptidase</keyword>
<organism evidence="15">
    <name type="scientific">freshwater metagenome</name>
    <dbReference type="NCBI Taxonomy" id="449393"/>
    <lineage>
        <taxon>unclassified sequences</taxon>
        <taxon>metagenomes</taxon>
        <taxon>ecological metagenomes</taxon>
    </lineage>
</organism>
<feature type="compositionally biased region" description="Low complexity" evidence="12">
    <location>
        <begin position="681"/>
        <end position="706"/>
    </location>
</feature>
<evidence type="ECO:0000256" key="9">
    <source>
        <dbReference type="ARBA" id="ARBA00023316"/>
    </source>
</evidence>
<evidence type="ECO:0000256" key="5">
    <source>
        <dbReference type="ARBA" id="ARBA00022801"/>
    </source>
</evidence>
<dbReference type="PANTHER" id="PTHR32282:SF33">
    <property type="entry name" value="PEPTIDOGLYCAN GLYCOSYLTRANSFERASE"/>
    <property type="match status" value="1"/>
</dbReference>
<evidence type="ECO:0000313" key="16">
    <source>
        <dbReference type="EMBL" id="CAB4916714.1"/>
    </source>
</evidence>
<dbReference type="EC" id="2.4.99.28" evidence="10"/>
<evidence type="ECO:0000256" key="1">
    <source>
        <dbReference type="ARBA" id="ARBA00022645"/>
    </source>
</evidence>
<feature type="domain" description="Glycosyl transferase family 51" evidence="14">
    <location>
        <begin position="66"/>
        <end position="247"/>
    </location>
</feature>
<dbReference type="EMBL" id="CAFBMG010000191">
    <property type="protein sequence ID" value="CAB4916714.1"/>
    <property type="molecule type" value="Genomic_DNA"/>
</dbReference>
<evidence type="ECO:0000259" key="14">
    <source>
        <dbReference type="Pfam" id="PF00912"/>
    </source>
</evidence>
<dbReference type="GO" id="GO:0008360">
    <property type="term" value="P:regulation of cell shape"/>
    <property type="evidence" value="ECO:0007669"/>
    <property type="project" value="UniProtKB-KW"/>
</dbReference>
<dbReference type="InterPro" id="IPR023346">
    <property type="entry name" value="Lysozyme-like_dom_sf"/>
</dbReference>
<dbReference type="Pfam" id="PF00905">
    <property type="entry name" value="Transpeptidase"/>
    <property type="match status" value="1"/>
</dbReference>
<dbReference type="Gene3D" id="1.10.3810.10">
    <property type="entry name" value="Biosynthetic peptidoglycan transglycosylase-like"/>
    <property type="match status" value="1"/>
</dbReference>
<evidence type="ECO:0000256" key="4">
    <source>
        <dbReference type="ARBA" id="ARBA00022679"/>
    </source>
</evidence>
<dbReference type="EMBL" id="CAEZYU010000092">
    <property type="protein sequence ID" value="CAB4752586.1"/>
    <property type="molecule type" value="Genomic_DNA"/>
</dbReference>
<keyword evidence="4" id="KW-0808">Transferase</keyword>
<keyword evidence="8" id="KW-0511">Multifunctional enzyme</keyword>
<evidence type="ECO:0000256" key="11">
    <source>
        <dbReference type="ARBA" id="ARBA00049902"/>
    </source>
</evidence>
<comment type="catalytic activity">
    <reaction evidence="11">
        <text>[GlcNAc-(1-&gt;4)-Mur2Ac(oyl-L-Ala-gamma-D-Glu-L-Lys-D-Ala-D-Ala)](n)-di-trans,octa-cis-undecaprenyl diphosphate + beta-D-GlcNAc-(1-&gt;4)-Mur2Ac(oyl-L-Ala-gamma-D-Glu-L-Lys-D-Ala-D-Ala)-di-trans,octa-cis-undecaprenyl diphosphate = [GlcNAc-(1-&gt;4)-Mur2Ac(oyl-L-Ala-gamma-D-Glu-L-Lys-D-Ala-D-Ala)](n+1)-di-trans,octa-cis-undecaprenyl diphosphate + di-trans,octa-cis-undecaprenyl diphosphate + H(+)</text>
        <dbReference type="Rhea" id="RHEA:23708"/>
        <dbReference type="Rhea" id="RHEA-COMP:9602"/>
        <dbReference type="Rhea" id="RHEA-COMP:9603"/>
        <dbReference type="ChEBI" id="CHEBI:15378"/>
        <dbReference type="ChEBI" id="CHEBI:58405"/>
        <dbReference type="ChEBI" id="CHEBI:60033"/>
        <dbReference type="ChEBI" id="CHEBI:78435"/>
        <dbReference type="EC" id="2.4.99.28"/>
    </reaction>
</comment>
<dbReference type="InterPro" id="IPR001460">
    <property type="entry name" value="PCN-bd_Tpept"/>
</dbReference>
<dbReference type="Pfam" id="PF00912">
    <property type="entry name" value="Transgly"/>
    <property type="match status" value="1"/>
</dbReference>
<dbReference type="GO" id="GO:0006508">
    <property type="term" value="P:proteolysis"/>
    <property type="evidence" value="ECO:0007669"/>
    <property type="project" value="UniProtKB-KW"/>
</dbReference>
<protein>
    <recommendedName>
        <fullName evidence="10">peptidoglycan glycosyltransferase</fullName>
        <ecNumber evidence="10">2.4.99.28</ecNumber>
    </recommendedName>
</protein>
<keyword evidence="7" id="KW-0573">Peptidoglycan synthesis</keyword>
<sequence length="724" mass="75852">MSRPLSLFLRFTAITLAGACVFALIAALLIPEVANVSGAGSYEKGTQIALPDLLQGSIITDMNGQPAGSLVGSENRVIVPLSQISTEMQQAVLAVEDSDFYVHHGVSAKSVLRAVRANSAAGGVSQGGSTITQQLVKLSLVGNEQSMKRKVKEASLALQLEQQFCKDRPRRDCKDEILERYLNTVYLGRGAYGVEAAAQMYFGKSAAELTSGDAAVLTSLVRNPTGYDPIRFPEVATRRRHIVLGRMAEVGAITPEEAALIEQTPLPTEVVKSRSSATAQDLTYFERKVRDELLQAEWLAPTEALRRERIFNGGLVITSTLDPRAQMLAEAASASNPIKKANPETVAAVAVVEPSSGAVRAVVGQTNLPDQGLVEIATPQVGRSPGSSFKAFTLLAALEAGYSIRDSILASPAPQKLYKGWGIKDSSWPSGCKGGTVELAKATSSSNNCAFARLQAAVGGAKVVDVARRLGLNTLTDESASYPSLTLGGTAVRPLEMAAAYAAIANDGVYNPAHFVTKVTDQTGAVLFEYVPATEQAISVDVARQATVALQGVVTGGTYKGGSLPNRQPAAGKTGTNEAAGGENTDVWFVGFTPQIATAVWIGNPAGQTEMKGGRVQGGTVAGKVWHEFMAPYLEGTPVQQFAIPGKIKTSRKVIPDPWSKSMSSAERSGAMSGSSTTVPRSSARGSSTTTALAPKPTSAPTTEAPAPEPVPEPPPAPTPEPAP</sequence>
<keyword evidence="9" id="KW-0961">Cell wall biogenesis/degradation</keyword>
<evidence type="ECO:0000256" key="10">
    <source>
        <dbReference type="ARBA" id="ARBA00044770"/>
    </source>
</evidence>
<dbReference type="SUPFAM" id="SSF56601">
    <property type="entry name" value="beta-lactamase/transpeptidase-like"/>
    <property type="match status" value="1"/>
</dbReference>
<dbReference type="InterPro" id="IPR036950">
    <property type="entry name" value="PBP_transglycosylase"/>
</dbReference>
<evidence type="ECO:0000313" key="15">
    <source>
        <dbReference type="EMBL" id="CAB4752586.1"/>
    </source>
</evidence>
<evidence type="ECO:0000256" key="8">
    <source>
        <dbReference type="ARBA" id="ARBA00023268"/>
    </source>
</evidence>
<accession>A0A6J6TZL1</accession>
<keyword evidence="5" id="KW-0378">Hydrolase</keyword>
<evidence type="ECO:0000259" key="13">
    <source>
        <dbReference type="Pfam" id="PF00905"/>
    </source>
</evidence>
<evidence type="ECO:0000256" key="7">
    <source>
        <dbReference type="ARBA" id="ARBA00022984"/>
    </source>
</evidence>
<dbReference type="GO" id="GO:0071555">
    <property type="term" value="P:cell wall organization"/>
    <property type="evidence" value="ECO:0007669"/>
    <property type="project" value="UniProtKB-KW"/>
</dbReference>
<proteinExistence type="predicted"/>
<dbReference type="GO" id="GO:0008658">
    <property type="term" value="F:penicillin binding"/>
    <property type="evidence" value="ECO:0007669"/>
    <property type="project" value="InterPro"/>
</dbReference>
<dbReference type="InterPro" id="IPR001264">
    <property type="entry name" value="Glyco_trans_51"/>
</dbReference>
<keyword evidence="2" id="KW-0645">Protease</keyword>
<evidence type="ECO:0000256" key="3">
    <source>
        <dbReference type="ARBA" id="ARBA00022676"/>
    </source>
</evidence>